<organism evidence="2 3">
    <name type="scientific">Mytilus edulis</name>
    <name type="common">Blue mussel</name>
    <dbReference type="NCBI Taxonomy" id="6550"/>
    <lineage>
        <taxon>Eukaryota</taxon>
        <taxon>Metazoa</taxon>
        <taxon>Spiralia</taxon>
        <taxon>Lophotrochozoa</taxon>
        <taxon>Mollusca</taxon>
        <taxon>Bivalvia</taxon>
        <taxon>Autobranchia</taxon>
        <taxon>Pteriomorphia</taxon>
        <taxon>Mytilida</taxon>
        <taxon>Mytiloidea</taxon>
        <taxon>Mytilidae</taxon>
        <taxon>Mytilinae</taxon>
        <taxon>Mytilus</taxon>
    </lineage>
</organism>
<protein>
    <submittedName>
        <fullName evidence="2">Uncharacterized protein</fullName>
    </submittedName>
</protein>
<keyword evidence="3" id="KW-1185">Reference proteome</keyword>
<accession>A0A8S3RU30</accession>
<evidence type="ECO:0000256" key="1">
    <source>
        <dbReference type="SAM" id="MobiDB-lite"/>
    </source>
</evidence>
<reference evidence="2" key="1">
    <citation type="submission" date="2021-03" db="EMBL/GenBank/DDBJ databases">
        <authorList>
            <person name="Bekaert M."/>
        </authorList>
    </citation>
    <scope>NUCLEOTIDE SEQUENCE</scope>
</reference>
<dbReference type="OrthoDB" id="6142124at2759"/>
<dbReference type="AlphaFoldDB" id="A0A8S3RU30"/>
<gene>
    <name evidence="2" type="ORF">MEDL_26063</name>
</gene>
<feature type="region of interest" description="Disordered" evidence="1">
    <location>
        <begin position="1"/>
        <end position="38"/>
    </location>
</feature>
<dbReference type="Proteomes" id="UP000683360">
    <property type="component" value="Unassembled WGS sequence"/>
</dbReference>
<comment type="caution">
    <text evidence="2">The sequence shown here is derived from an EMBL/GenBank/DDBJ whole genome shotgun (WGS) entry which is preliminary data.</text>
</comment>
<evidence type="ECO:0000313" key="3">
    <source>
        <dbReference type="Proteomes" id="UP000683360"/>
    </source>
</evidence>
<name>A0A8S3RU30_MYTED</name>
<dbReference type="EMBL" id="CAJPWZ010001286">
    <property type="protein sequence ID" value="CAG2212059.1"/>
    <property type="molecule type" value="Genomic_DNA"/>
</dbReference>
<sequence length="223" mass="25101">MEETNRISEVEEESDTVGISITGSTGTREKMARTGNKTNDSQVKILSYSWRTHPERLSAYKDEYRCVFPVLEKSLPVLPVPSLDDMLEPMIKRVHTNKTTKSWDKQKQLFSQPVKQIEKLAYSGQVARIGKSLEPKSGRARPLHHMIRRKCAATDAGVNNLNDIQEAGVLYLPLSDDGVFGLKVLKNNLRKGKAKGTIGRFASNFTKTTKESWTTSSRDSWSK</sequence>
<evidence type="ECO:0000313" key="2">
    <source>
        <dbReference type="EMBL" id="CAG2212059.1"/>
    </source>
</evidence>
<proteinExistence type="predicted"/>